<dbReference type="PROSITE" id="PS51257">
    <property type="entry name" value="PROKAR_LIPOPROTEIN"/>
    <property type="match status" value="1"/>
</dbReference>
<evidence type="ECO:0000256" key="3">
    <source>
        <dbReference type="ARBA" id="ARBA00023002"/>
    </source>
</evidence>
<dbReference type="SUPFAM" id="SSF51905">
    <property type="entry name" value="FAD/NAD(P)-binding domain"/>
    <property type="match status" value="2"/>
</dbReference>
<keyword evidence="6" id="KW-1185">Reference proteome</keyword>
<evidence type="ECO:0000256" key="4">
    <source>
        <dbReference type="ARBA" id="ARBA00035159"/>
    </source>
</evidence>
<dbReference type="PRINTS" id="PR00368">
    <property type="entry name" value="FADPNR"/>
</dbReference>
<dbReference type="Gene3D" id="3.50.50.60">
    <property type="entry name" value="FAD/NAD(P)-binding domain"/>
    <property type="match status" value="1"/>
</dbReference>
<dbReference type="RefSeq" id="WP_377833530.1">
    <property type="nucleotide sequence ID" value="NZ_JBHRSK010000007.1"/>
</dbReference>
<dbReference type="PIRSF" id="PIRSF000332">
    <property type="entry name" value="FMO"/>
    <property type="match status" value="1"/>
</dbReference>
<name>A0ABV7AHZ8_9RHOB</name>
<dbReference type="GO" id="GO:0004497">
    <property type="term" value="F:monooxygenase activity"/>
    <property type="evidence" value="ECO:0007669"/>
    <property type="project" value="UniProtKB-KW"/>
</dbReference>
<dbReference type="PANTHER" id="PTHR43539:SF78">
    <property type="entry name" value="FLAVIN-CONTAINING MONOOXYGENASE"/>
    <property type="match status" value="1"/>
</dbReference>
<accession>A0ABV7AHZ8</accession>
<keyword evidence="3 5" id="KW-0560">Oxidoreductase</keyword>
<keyword evidence="2" id="KW-0274">FAD</keyword>
<dbReference type="InterPro" id="IPR036188">
    <property type="entry name" value="FAD/NAD-bd_sf"/>
</dbReference>
<proteinExistence type="predicted"/>
<evidence type="ECO:0000313" key="5">
    <source>
        <dbReference type="EMBL" id="MFC2968837.1"/>
    </source>
</evidence>
<dbReference type="Pfam" id="PF00743">
    <property type="entry name" value="FMO-like"/>
    <property type="match status" value="1"/>
</dbReference>
<reference evidence="6" key="1">
    <citation type="journal article" date="2019" name="Int. J. Syst. Evol. Microbiol.">
        <title>The Global Catalogue of Microorganisms (GCM) 10K type strain sequencing project: providing services to taxonomists for standard genome sequencing and annotation.</title>
        <authorList>
            <consortium name="The Broad Institute Genomics Platform"/>
            <consortium name="The Broad Institute Genome Sequencing Center for Infectious Disease"/>
            <person name="Wu L."/>
            <person name="Ma J."/>
        </authorList>
    </citation>
    <scope>NUCLEOTIDE SEQUENCE [LARGE SCALE GENOMIC DNA]</scope>
    <source>
        <strain evidence="6">KCTC 62192</strain>
    </source>
</reference>
<comment type="caution">
    <text evidence="5">The sequence shown here is derived from an EMBL/GenBank/DDBJ whole genome shotgun (WGS) entry which is preliminary data.</text>
</comment>
<sequence>MRVIVIGAGPAGLAAAACAGQAGHAVTVFERADRVGAAWHGHYDRLHLHTPKSRSGLPYLPMPDDFPRYPSRAQVIDYLERYADHFAIAPVFGAEVRAVRREGAGWYVRHAGGGAEAEAEAVIFATGLADRPHWPTWPGLESFPGPMLHSSSYRRPDSVAGRRVLVVGFGNSGGEIALDLAEAGREVDIVVRRPVNLLPKELFGIPIVSLGLLQKILPYRVADAITAPLLTLAMGDYGRYGLRKAAKGPVAQVREDGRVPLIDTGTLAKIRDGVIGVRPGIARIVGDEITFTDGVRAHYDALMLATGYEVDLRPILGRDSPALDALGRPLASGGRSAAPGLYFCSYRATPNGQLRTISQEARAIAADLEPG</sequence>
<dbReference type="PANTHER" id="PTHR43539">
    <property type="entry name" value="FLAVIN-BINDING MONOOXYGENASE-LIKE PROTEIN (AFU_ORTHOLOGUE AFUA_4G09220)"/>
    <property type="match status" value="1"/>
</dbReference>
<dbReference type="InterPro" id="IPR050982">
    <property type="entry name" value="Auxin_biosynth/cation_transpt"/>
</dbReference>
<dbReference type="EMBL" id="JBHRSK010000007">
    <property type="protein sequence ID" value="MFC2968837.1"/>
    <property type="molecule type" value="Genomic_DNA"/>
</dbReference>
<evidence type="ECO:0000256" key="2">
    <source>
        <dbReference type="ARBA" id="ARBA00022827"/>
    </source>
</evidence>
<protein>
    <recommendedName>
        <fullName evidence="4">Trimethylamine monooxygenase</fullName>
    </recommendedName>
</protein>
<evidence type="ECO:0000256" key="1">
    <source>
        <dbReference type="ARBA" id="ARBA00022630"/>
    </source>
</evidence>
<keyword evidence="5" id="KW-0503">Monooxygenase</keyword>
<evidence type="ECO:0000313" key="6">
    <source>
        <dbReference type="Proteomes" id="UP001595443"/>
    </source>
</evidence>
<keyword evidence="1" id="KW-0285">Flavoprotein</keyword>
<gene>
    <name evidence="5" type="ORF">ACFOES_12090</name>
</gene>
<organism evidence="5 6">
    <name type="scientific">Acidimangrovimonas pyrenivorans</name>
    <dbReference type="NCBI Taxonomy" id="2030798"/>
    <lineage>
        <taxon>Bacteria</taxon>
        <taxon>Pseudomonadati</taxon>
        <taxon>Pseudomonadota</taxon>
        <taxon>Alphaproteobacteria</taxon>
        <taxon>Rhodobacterales</taxon>
        <taxon>Paracoccaceae</taxon>
        <taxon>Acidimangrovimonas</taxon>
    </lineage>
</organism>
<dbReference type="Proteomes" id="UP001595443">
    <property type="component" value="Unassembled WGS sequence"/>
</dbReference>
<dbReference type="PRINTS" id="PR00469">
    <property type="entry name" value="PNDRDTASEII"/>
</dbReference>
<dbReference type="InterPro" id="IPR020946">
    <property type="entry name" value="Flavin_mOase-like"/>
</dbReference>
<dbReference type="InterPro" id="IPR000960">
    <property type="entry name" value="Flavin_mOase"/>
</dbReference>